<feature type="region of interest" description="Disordered" evidence="1">
    <location>
        <begin position="108"/>
        <end position="127"/>
    </location>
</feature>
<dbReference type="Proteomes" id="UP000479000">
    <property type="component" value="Unassembled WGS sequence"/>
</dbReference>
<evidence type="ECO:0000313" key="3">
    <source>
        <dbReference type="Proteomes" id="UP000479000"/>
    </source>
</evidence>
<name>A0A6H5HF64_9HEMI</name>
<reference evidence="2 3" key="1">
    <citation type="submission" date="2020-02" db="EMBL/GenBank/DDBJ databases">
        <authorList>
            <person name="Ferguson B K."/>
        </authorList>
    </citation>
    <scope>NUCLEOTIDE SEQUENCE [LARGE SCALE GENOMIC DNA]</scope>
</reference>
<proteinExistence type="predicted"/>
<protein>
    <submittedName>
        <fullName evidence="2">Uncharacterized protein</fullName>
    </submittedName>
</protein>
<feature type="compositionally biased region" description="Low complexity" evidence="1">
    <location>
        <begin position="114"/>
        <end position="127"/>
    </location>
</feature>
<evidence type="ECO:0000313" key="2">
    <source>
        <dbReference type="EMBL" id="CAB0014546.1"/>
    </source>
</evidence>
<keyword evidence="3" id="KW-1185">Reference proteome</keyword>
<evidence type="ECO:0000256" key="1">
    <source>
        <dbReference type="SAM" id="MobiDB-lite"/>
    </source>
</evidence>
<dbReference type="AlphaFoldDB" id="A0A6H5HF64"/>
<gene>
    <name evidence="2" type="ORF">NTEN_LOCUS18972</name>
</gene>
<organism evidence="2 3">
    <name type="scientific">Nesidiocoris tenuis</name>
    <dbReference type="NCBI Taxonomy" id="355587"/>
    <lineage>
        <taxon>Eukaryota</taxon>
        <taxon>Metazoa</taxon>
        <taxon>Ecdysozoa</taxon>
        <taxon>Arthropoda</taxon>
        <taxon>Hexapoda</taxon>
        <taxon>Insecta</taxon>
        <taxon>Pterygota</taxon>
        <taxon>Neoptera</taxon>
        <taxon>Paraneoptera</taxon>
        <taxon>Hemiptera</taxon>
        <taxon>Heteroptera</taxon>
        <taxon>Panheteroptera</taxon>
        <taxon>Cimicomorpha</taxon>
        <taxon>Miridae</taxon>
        <taxon>Dicyphina</taxon>
        <taxon>Nesidiocoris</taxon>
    </lineage>
</organism>
<dbReference type="EMBL" id="CADCXU010028056">
    <property type="protein sequence ID" value="CAB0014546.1"/>
    <property type="molecule type" value="Genomic_DNA"/>
</dbReference>
<sequence length="206" mass="23098">MLSLPIVSADSVAPAPVKKIKGKRLTSLEFRTGLENPNRWGYRLFRSEYRTGGGAWPAHLMHTAEWLQLDEPPCKDQSRYRLPRLGNCRGGRSARRWRAARITCQSPPAEDESLAGSLSSRRGGTTSAIGTRACHRLTTLTNSPIRKIGRQRGVFIGEKGPRIHKPWRRRPVTRKLAFEHKQSTSTVNSISSYCPPFGLTESPPRL</sequence>
<accession>A0A6H5HF64</accession>